<proteinExistence type="predicted"/>
<keyword evidence="4" id="KW-1185">Reference proteome</keyword>
<keyword evidence="2" id="KW-0472">Membrane</keyword>
<dbReference type="PANTHER" id="PTHR37814:SF1">
    <property type="entry name" value="MEMBRANE PROTEIN"/>
    <property type="match status" value="1"/>
</dbReference>
<evidence type="ECO:0008006" key="5">
    <source>
        <dbReference type="Google" id="ProtNLM"/>
    </source>
</evidence>
<comment type="caution">
    <text evidence="3">The sequence shown here is derived from an EMBL/GenBank/DDBJ whole genome shotgun (WGS) entry which is preliminary data.</text>
</comment>
<feature type="transmembrane region" description="Helical" evidence="2">
    <location>
        <begin position="325"/>
        <end position="346"/>
    </location>
</feature>
<evidence type="ECO:0000313" key="4">
    <source>
        <dbReference type="Proteomes" id="UP001139336"/>
    </source>
</evidence>
<feature type="transmembrane region" description="Helical" evidence="2">
    <location>
        <begin position="140"/>
        <end position="162"/>
    </location>
</feature>
<feature type="transmembrane region" description="Helical" evidence="2">
    <location>
        <begin position="114"/>
        <end position="133"/>
    </location>
</feature>
<keyword evidence="2" id="KW-0812">Transmembrane</keyword>
<dbReference type="EMBL" id="JAKGSI010000001">
    <property type="protein sequence ID" value="MCF4005724.1"/>
    <property type="molecule type" value="Genomic_DNA"/>
</dbReference>
<organism evidence="3 4">
    <name type="scientific">Corynebacterium uropygiale</name>
    <dbReference type="NCBI Taxonomy" id="1775911"/>
    <lineage>
        <taxon>Bacteria</taxon>
        <taxon>Bacillati</taxon>
        <taxon>Actinomycetota</taxon>
        <taxon>Actinomycetes</taxon>
        <taxon>Mycobacteriales</taxon>
        <taxon>Corynebacteriaceae</taxon>
        <taxon>Corynebacterium</taxon>
    </lineage>
</organism>
<feature type="transmembrane region" description="Helical" evidence="2">
    <location>
        <begin position="81"/>
        <end position="102"/>
    </location>
</feature>
<dbReference type="InterPro" id="IPR038728">
    <property type="entry name" value="YkvI-like"/>
</dbReference>
<feature type="transmembrane region" description="Helical" evidence="2">
    <location>
        <begin position="220"/>
        <end position="244"/>
    </location>
</feature>
<feature type="transmembrane region" description="Helical" evidence="2">
    <location>
        <begin position="193"/>
        <end position="213"/>
    </location>
</feature>
<feature type="transmembrane region" description="Helical" evidence="2">
    <location>
        <begin position="38"/>
        <end position="60"/>
    </location>
</feature>
<dbReference type="RefSeq" id="WP_236117530.1">
    <property type="nucleotide sequence ID" value="NZ_JAKGSI010000001.1"/>
</dbReference>
<name>A0A9X1QM20_9CORY</name>
<sequence>MFKRIMAISFAFIGVVVGAGFATGQEMLQYFIAFGKWGIAGAVLASLLMLIPAAAVLQLGSYFQARDHMTVFARVCRPKPLGWMLDLATLATLFCLGFIMFSGAGANLNQQFGLPNWIGAILLVALTIICGFLDVDKVAAIIAAISPFIIIFICVVGIYAILTSPWDIATYDRVALDTVSSTIPHWTISSLNYVGFNFIVGVSMAIVIGGANLDTRAAGWGGLVGGLFFALLLTLTCVALFLKVETVGHDDVPMLTIIAEIHPWLAVAMSIVIYLMIFNTCISMFYALAKRLSTHVPERFHHIYVALVAVGFCLSFFSFKDLVAYVFPTLGYFGILLMAVMSWAWLRGRPHITAESERRERFRDLIRRKLDPRHSFSRKNAAEIQRIAEESNIDVQQLHDSMAVEIETELLEDDEIDYEPQFIDKETGEPLQDPAEAGVENTEADAHRPRA</sequence>
<reference evidence="3" key="1">
    <citation type="submission" date="2022-01" db="EMBL/GenBank/DDBJ databases">
        <title>Corynebacterium sp. nov isolated from isolated from the feces of the greater white-fronted geese (Anser albifrons) at Poyang Lake, PR China.</title>
        <authorList>
            <person name="Liu Q."/>
        </authorList>
    </citation>
    <scope>NUCLEOTIDE SEQUENCE</scope>
    <source>
        <strain evidence="3">JCM 32435</strain>
    </source>
</reference>
<feature type="transmembrane region" description="Helical" evidence="2">
    <location>
        <begin position="300"/>
        <end position="319"/>
    </location>
</feature>
<evidence type="ECO:0000256" key="2">
    <source>
        <dbReference type="SAM" id="Phobius"/>
    </source>
</evidence>
<accession>A0A9X1QM20</accession>
<feature type="transmembrane region" description="Helical" evidence="2">
    <location>
        <begin position="264"/>
        <end position="288"/>
    </location>
</feature>
<evidence type="ECO:0000256" key="1">
    <source>
        <dbReference type="SAM" id="MobiDB-lite"/>
    </source>
</evidence>
<dbReference type="AlphaFoldDB" id="A0A9X1QM20"/>
<keyword evidence="2" id="KW-1133">Transmembrane helix</keyword>
<evidence type="ECO:0000313" key="3">
    <source>
        <dbReference type="EMBL" id="MCF4005724.1"/>
    </source>
</evidence>
<feature type="region of interest" description="Disordered" evidence="1">
    <location>
        <begin position="421"/>
        <end position="451"/>
    </location>
</feature>
<dbReference type="Proteomes" id="UP001139336">
    <property type="component" value="Unassembled WGS sequence"/>
</dbReference>
<protein>
    <recommendedName>
        <fullName evidence="5">Membrane protein YkvI</fullName>
    </recommendedName>
</protein>
<dbReference type="PANTHER" id="PTHR37814">
    <property type="entry name" value="CONSERVED MEMBRANE PROTEIN"/>
    <property type="match status" value="1"/>
</dbReference>
<gene>
    <name evidence="3" type="ORF">L1O03_00830</name>
</gene>